<accession>A0AAP9Y993</accession>
<dbReference type="Proteomes" id="UP000595220">
    <property type="component" value="Chromosome"/>
</dbReference>
<feature type="transmembrane region" description="Helical" evidence="2">
    <location>
        <begin position="319"/>
        <end position="342"/>
    </location>
</feature>
<keyword evidence="2" id="KW-0812">Transmembrane</keyword>
<feature type="compositionally biased region" description="Low complexity" evidence="1">
    <location>
        <begin position="282"/>
        <end position="296"/>
    </location>
</feature>
<evidence type="ECO:0000256" key="3">
    <source>
        <dbReference type="SAM" id="SignalP"/>
    </source>
</evidence>
<keyword evidence="3" id="KW-0732">Signal</keyword>
<evidence type="ECO:0000256" key="2">
    <source>
        <dbReference type="SAM" id="Phobius"/>
    </source>
</evidence>
<evidence type="ECO:0000256" key="1">
    <source>
        <dbReference type="SAM" id="MobiDB-lite"/>
    </source>
</evidence>
<protein>
    <submittedName>
        <fullName evidence="4">Uncharacterized protein</fullName>
    </submittedName>
</protein>
<keyword evidence="5" id="KW-1185">Reference proteome</keyword>
<dbReference type="EMBL" id="CP066065">
    <property type="protein sequence ID" value="QQC44496.1"/>
    <property type="molecule type" value="Genomic_DNA"/>
</dbReference>
<dbReference type="AlphaFoldDB" id="A0AAP9Y993"/>
<gene>
    <name evidence="4" type="ORF">I6H42_03640</name>
</gene>
<feature type="signal peptide" evidence="3">
    <location>
        <begin position="1"/>
        <end position="38"/>
    </location>
</feature>
<feature type="chain" id="PRO_5042932334" evidence="3">
    <location>
        <begin position="39"/>
        <end position="350"/>
    </location>
</feature>
<name>A0AAP9Y993_9ACTO</name>
<evidence type="ECO:0000313" key="5">
    <source>
        <dbReference type="Proteomes" id="UP000595220"/>
    </source>
</evidence>
<feature type="region of interest" description="Disordered" evidence="1">
    <location>
        <begin position="177"/>
        <end position="315"/>
    </location>
</feature>
<feature type="compositionally biased region" description="Low complexity" evidence="1">
    <location>
        <begin position="242"/>
        <end position="270"/>
    </location>
</feature>
<feature type="compositionally biased region" description="Low complexity" evidence="1">
    <location>
        <begin position="213"/>
        <end position="229"/>
    </location>
</feature>
<organism evidence="4 5">
    <name type="scientific">Schaalia meyeri</name>
    <dbReference type="NCBI Taxonomy" id="52773"/>
    <lineage>
        <taxon>Bacteria</taxon>
        <taxon>Bacillati</taxon>
        <taxon>Actinomycetota</taxon>
        <taxon>Actinomycetes</taxon>
        <taxon>Actinomycetales</taxon>
        <taxon>Actinomycetaceae</taxon>
        <taxon>Schaalia</taxon>
    </lineage>
</organism>
<sequence>MATQVRLRSRGLRMPLLALTASASIVTGVFIAATPAYSVDETGEVPEQCLTASEESAFMVVSSIVHAGAPVHAEGAGWGPSSDKTRGFVVVTLDDGREKRPDDVVLPSWVPASVVRNKAAWTVAEVTSDGSFSVDIAVPATWEVGSRHQIAIGDGVTGTYVQVQVFVVDAGVAIQSCTLKPTDPPTTDPDGRPDSPDDPGTETPTSSPGGSGADRAAAVPAPTADPTGATWGGRRDADSTDTSAPEVSAPTPSAAPSEQSSPGSSATSSPYTGGDGAEPTPEASASSEKQSVSASQIGPKAHTEQQATNQAARERESRLTGWILAGGGLLALLGAIVTVSIVRRLHGPIR</sequence>
<proteinExistence type="predicted"/>
<evidence type="ECO:0000313" key="4">
    <source>
        <dbReference type="EMBL" id="QQC44496.1"/>
    </source>
</evidence>
<keyword evidence="2" id="KW-1133">Transmembrane helix</keyword>
<keyword evidence="2" id="KW-0472">Membrane</keyword>
<reference evidence="4 5" key="1">
    <citation type="submission" date="2020-12" db="EMBL/GenBank/DDBJ databases">
        <title>FDA dAtabase for Regulatory Grade micrObial Sequences (FDA-ARGOS): Supporting development and validation of Infectious Disease Dx tests.</title>
        <authorList>
            <person name="Sproer C."/>
            <person name="Gronow S."/>
            <person name="Severitt S."/>
            <person name="Schroder I."/>
            <person name="Tallon L."/>
            <person name="Sadzewicz L."/>
            <person name="Zhao X."/>
            <person name="Boylan J."/>
            <person name="Ott S."/>
            <person name="Bowen H."/>
            <person name="Vavikolanu K."/>
            <person name="Mehta A."/>
            <person name="Aluvathingal J."/>
            <person name="Nadendla S."/>
            <person name="Lowell S."/>
            <person name="Myers T."/>
            <person name="Yan Y."/>
            <person name="Sichtig H."/>
        </authorList>
    </citation>
    <scope>NUCLEOTIDE SEQUENCE [LARGE SCALE GENOMIC DNA]</scope>
    <source>
        <strain evidence="4 5">FDAARGOS_985</strain>
    </source>
</reference>